<protein>
    <submittedName>
        <fullName evidence="6">Uncharacterized protein</fullName>
    </submittedName>
</protein>
<reference evidence="6 7" key="1">
    <citation type="submission" date="2018-04" db="EMBL/GenBank/DDBJ databases">
        <authorList>
            <person name="Go L.Y."/>
            <person name="Mitchell J.A."/>
        </authorList>
    </citation>
    <scope>NUCLEOTIDE SEQUENCE [LARGE SCALE GENOMIC DNA]</scope>
    <source>
        <strain evidence="6 7">TPD7010</strain>
    </source>
</reference>
<evidence type="ECO:0000259" key="3">
    <source>
        <dbReference type="Pfam" id="PF00534"/>
    </source>
</evidence>
<sequence length="720" mass="77266">MRIAILTTALTGGGAEFVAGAWANWLADEGHDVRAILTDPRATIPEGVPFAVHRVAGGGSAATVRQVRAALRAEPVDAVVALQNFPNLVALAATRGLRPRPAVLVSERNITTREAEPQSRADLVKREIARRVYRHADTVVAISHPVAGELVGAYGVRPDQVVVVPNPAGRRAEVRTAASHRSDTISLDRTLHLLLPMRLVPQKRATRAVEAAALLRAEGLDVRVVCFGKGPLVDELTTFAADRDVPLDLPGWTADWVASAPENAITVLPSYREGFGNVLVESAMGGIPSVAVSNSYGAADAMVPTVTGELAFSGDPVDIADAIRRVRGLDAERTSAWARRFSSAHSGGVLLAAIERARRGGSSTAVPVLASAVGQFDNVGDTVLRRGYLDHLRTLGPLTVWVGDKSDDYLSGLGLQPGDTVVREAGQWRRTVSRRLLSGRGVYAFDTGETEVRRGFALRYLRLAPLLLVHRLRGGTAVLTGVGVREPHPWRHVIAAVLRLCRAVTWRDAASRRMMGLGEVTPDWAFALGADAATLRDAETPRPLLAISVRQGLSHAARERPDDRWVEAVRALADDLGLQPVVVAQIERDGDLARDLAARLDCEAVTWLDASHARQEQRLRETYRRSAAVLSDRLHAVVIAATEGAVPIALSTGPLDKTSRTLEGAGITGTSVARDLRDVDAAREIIRDGLARRDEIVGAVIAARVSLRALTAVIADRVRR</sequence>
<dbReference type="EMBL" id="QDFT01000055">
    <property type="protein sequence ID" value="PVE62479.1"/>
    <property type="molecule type" value="Genomic_DNA"/>
</dbReference>
<dbReference type="Pfam" id="PF00534">
    <property type="entry name" value="Glycos_transf_1"/>
    <property type="match status" value="1"/>
</dbReference>
<dbReference type="GO" id="GO:0016757">
    <property type="term" value="F:glycosyltransferase activity"/>
    <property type="evidence" value="ECO:0007669"/>
    <property type="project" value="UniProtKB-KW"/>
</dbReference>
<evidence type="ECO:0000259" key="5">
    <source>
        <dbReference type="Pfam" id="PF13439"/>
    </source>
</evidence>
<dbReference type="Pfam" id="PF04230">
    <property type="entry name" value="PS_pyruv_trans"/>
    <property type="match status" value="1"/>
</dbReference>
<organism evidence="6 7">
    <name type="scientific">Microbacterium testaceum</name>
    <name type="common">Aureobacterium testaceum</name>
    <name type="synonym">Brevibacterium testaceum</name>
    <dbReference type="NCBI Taxonomy" id="2033"/>
    <lineage>
        <taxon>Bacteria</taxon>
        <taxon>Bacillati</taxon>
        <taxon>Actinomycetota</taxon>
        <taxon>Actinomycetes</taxon>
        <taxon>Micrococcales</taxon>
        <taxon>Microbacteriaceae</taxon>
        <taxon>Microbacterium</taxon>
    </lineage>
</organism>
<proteinExistence type="predicted"/>
<keyword evidence="2" id="KW-0808">Transferase</keyword>
<evidence type="ECO:0000256" key="1">
    <source>
        <dbReference type="ARBA" id="ARBA00022676"/>
    </source>
</evidence>
<dbReference type="PANTHER" id="PTHR12526">
    <property type="entry name" value="GLYCOSYLTRANSFERASE"/>
    <property type="match status" value="1"/>
</dbReference>
<keyword evidence="1" id="KW-0328">Glycosyltransferase</keyword>
<feature type="domain" description="Polysaccharide pyruvyl transferase" evidence="4">
    <location>
        <begin position="460"/>
        <end position="652"/>
    </location>
</feature>
<name>A0A2T7VY96_MICTE</name>
<dbReference type="Pfam" id="PF13439">
    <property type="entry name" value="Glyco_transf_4"/>
    <property type="match status" value="1"/>
</dbReference>
<comment type="caution">
    <text evidence="6">The sequence shown here is derived from an EMBL/GenBank/DDBJ whole genome shotgun (WGS) entry which is preliminary data.</text>
</comment>
<dbReference type="SUPFAM" id="SSF53756">
    <property type="entry name" value="UDP-Glycosyltransferase/glycogen phosphorylase"/>
    <property type="match status" value="1"/>
</dbReference>
<evidence type="ECO:0000313" key="6">
    <source>
        <dbReference type="EMBL" id="PVE62479.1"/>
    </source>
</evidence>
<feature type="domain" description="Glycosyl transferase family 1" evidence="3">
    <location>
        <begin position="197"/>
        <end position="326"/>
    </location>
</feature>
<evidence type="ECO:0000259" key="4">
    <source>
        <dbReference type="Pfam" id="PF04230"/>
    </source>
</evidence>
<dbReference type="InterPro" id="IPR028098">
    <property type="entry name" value="Glyco_trans_4-like_N"/>
</dbReference>
<feature type="domain" description="Glycosyltransferase subfamily 4-like N-terminal" evidence="5">
    <location>
        <begin position="13"/>
        <end position="167"/>
    </location>
</feature>
<evidence type="ECO:0000313" key="7">
    <source>
        <dbReference type="Proteomes" id="UP000244649"/>
    </source>
</evidence>
<evidence type="ECO:0000256" key="2">
    <source>
        <dbReference type="ARBA" id="ARBA00022679"/>
    </source>
</evidence>
<accession>A0A2T7VY96</accession>
<gene>
    <name evidence="6" type="ORF">DC432_14520</name>
</gene>
<dbReference type="RefSeq" id="WP_116538482.1">
    <property type="nucleotide sequence ID" value="NZ_QDFT01000055.1"/>
</dbReference>
<dbReference type="InterPro" id="IPR001296">
    <property type="entry name" value="Glyco_trans_1"/>
</dbReference>
<dbReference type="Gene3D" id="3.40.50.2000">
    <property type="entry name" value="Glycogen Phosphorylase B"/>
    <property type="match status" value="2"/>
</dbReference>
<dbReference type="Proteomes" id="UP000244649">
    <property type="component" value="Unassembled WGS sequence"/>
</dbReference>
<dbReference type="AlphaFoldDB" id="A0A2T7VY96"/>
<dbReference type="PANTHER" id="PTHR12526:SF510">
    <property type="entry name" value="D-INOSITOL 3-PHOSPHATE GLYCOSYLTRANSFERASE"/>
    <property type="match status" value="1"/>
</dbReference>
<dbReference type="InterPro" id="IPR007345">
    <property type="entry name" value="Polysacch_pyruvyl_Trfase"/>
</dbReference>